<sequence length="217" mass="23718">MRYVSEPKAKEYNEYGYLTAIPATATSIGEGAYLSPKFRMLPSAGGLPVDPSYMECVAAASEKALKTVPMIYVKPTEKGKSPTYHSPVELAKYLQNAGKTVKDTLLFSIQHSKKVSNSYQLLIPPKYLPESKLPLSEHEEKPVHGTNSLGIKAFCAPLGCLENLVSAHWDKWTEPSIPDWPVDIKLESGTGTNTPKPANCPPVPAWVMAVFVKASKL</sequence>
<dbReference type="EMBL" id="ML769663">
    <property type="protein sequence ID" value="KAE9390293.1"/>
    <property type="molecule type" value="Genomic_DNA"/>
</dbReference>
<keyword evidence="2" id="KW-1185">Reference proteome</keyword>
<name>A0A6A4GXX1_9AGAR</name>
<dbReference type="Proteomes" id="UP000799118">
    <property type="component" value="Unassembled WGS sequence"/>
</dbReference>
<dbReference type="Pfam" id="PF19287">
    <property type="entry name" value="DUF5910"/>
    <property type="match status" value="1"/>
</dbReference>
<dbReference type="InterPro" id="IPR045564">
    <property type="entry name" value="DUF5910"/>
</dbReference>
<evidence type="ECO:0000313" key="2">
    <source>
        <dbReference type="Proteomes" id="UP000799118"/>
    </source>
</evidence>
<evidence type="ECO:0000313" key="1">
    <source>
        <dbReference type="EMBL" id="KAE9390293.1"/>
    </source>
</evidence>
<organism evidence="1 2">
    <name type="scientific">Gymnopus androsaceus JB14</name>
    <dbReference type="NCBI Taxonomy" id="1447944"/>
    <lineage>
        <taxon>Eukaryota</taxon>
        <taxon>Fungi</taxon>
        <taxon>Dikarya</taxon>
        <taxon>Basidiomycota</taxon>
        <taxon>Agaricomycotina</taxon>
        <taxon>Agaricomycetes</taxon>
        <taxon>Agaricomycetidae</taxon>
        <taxon>Agaricales</taxon>
        <taxon>Marasmiineae</taxon>
        <taxon>Omphalotaceae</taxon>
        <taxon>Gymnopus</taxon>
    </lineage>
</organism>
<proteinExistence type="predicted"/>
<gene>
    <name evidence="1" type="ORF">BT96DRAFT_351696</name>
</gene>
<dbReference type="OrthoDB" id="3017589at2759"/>
<dbReference type="AlphaFoldDB" id="A0A6A4GXX1"/>
<accession>A0A6A4GXX1</accession>
<protein>
    <submittedName>
        <fullName evidence="1">Uncharacterized protein</fullName>
    </submittedName>
</protein>
<reference evidence="1" key="1">
    <citation type="journal article" date="2019" name="Environ. Microbiol.">
        <title>Fungal ecological strategies reflected in gene transcription - a case study of two litter decomposers.</title>
        <authorList>
            <person name="Barbi F."/>
            <person name="Kohler A."/>
            <person name="Barry K."/>
            <person name="Baskaran P."/>
            <person name="Daum C."/>
            <person name="Fauchery L."/>
            <person name="Ihrmark K."/>
            <person name="Kuo A."/>
            <person name="LaButti K."/>
            <person name="Lipzen A."/>
            <person name="Morin E."/>
            <person name="Grigoriev I.V."/>
            <person name="Henrissat B."/>
            <person name="Lindahl B."/>
            <person name="Martin F."/>
        </authorList>
    </citation>
    <scope>NUCLEOTIDE SEQUENCE</scope>
    <source>
        <strain evidence="1">JB14</strain>
    </source>
</reference>